<accession>A0ABR4Q1K3</accession>
<reference evidence="1 2" key="1">
    <citation type="journal article" date="2022" name="Front. Cell. Infect. Microbiol.">
        <title>The Genomes of Two Strains of Taenia crassiceps the Animal Model for the Study of Human Cysticercosis.</title>
        <authorList>
            <person name="Bobes R.J."/>
            <person name="Estrada K."/>
            <person name="Rios-Valencia D.G."/>
            <person name="Calderon-Gallegos A."/>
            <person name="de la Torre P."/>
            <person name="Carrero J.C."/>
            <person name="Sanchez-Flores A."/>
            <person name="Laclette J.P."/>
        </authorList>
    </citation>
    <scope>NUCLEOTIDE SEQUENCE [LARGE SCALE GENOMIC DNA]</scope>
    <source>
        <strain evidence="1">WFUcys</strain>
    </source>
</reference>
<name>A0ABR4Q1K3_9CEST</name>
<protein>
    <submittedName>
        <fullName evidence="1">Uncharacterized protein</fullName>
    </submittedName>
</protein>
<evidence type="ECO:0000313" key="2">
    <source>
        <dbReference type="Proteomes" id="UP001651158"/>
    </source>
</evidence>
<evidence type="ECO:0000313" key="1">
    <source>
        <dbReference type="EMBL" id="KAL5103389.1"/>
    </source>
</evidence>
<keyword evidence="2" id="KW-1185">Reference proteome</keyword>
<proteinExistence type="predicted"/>
<organism evidence="1 2">
    <name type="scientific">Taenia crassiceps</name>
    <dbReference type="NCBI Taxonomy" id="6207"/>
    <lineage>
        <taxon>Eukaryota</taxon>
        <taxon>Metazoa</taxon>
        <taxon>Spiralia</taxon>
        <taxon>Lophotrochozoa</taxon>
        <taxon>Platyhelminthes</taxon>
        <taxon>Cestoda</taxon>
        <taxon>Eucestoda</taxon>
        <taxon>Cyclophyllidea</taxon>
        <taxon>Taeniidae</taxon>
        <taxon>Taenia</taxon>
    </lineage>
</organism>
<dbReference type="EMBL" id="JAKROA010000018">
    <property type="protein sequence ID" value="KAL5103389.1"/>
    <property type="molecule type" value="Genomic_DNA"/>
</dbReference>
<sequence>MGEKAVKRGGFGDDFTTPFLVKWALHSERGTRIGKIFGSQTDWRQVAATPACAGVRAIAVEVDGRTGFTWVRKQVTNKETGRRLSIDVDAHWCDPLVDVK</sequence>
<gene>
    <name evidence="1" type="ORF">TcWFU_005692</name>
</gene>
<comment type="caution">
    <text evidence="1">The sequence shown here is derived from an EMBL/GenBank/DDBJ whole genome shotgun (WGS) entry which is preliminary data.</text>
</comment>
<dbReference type="Proteomes" id="UP001651158">
    <property type="component" value="Unassembled WGS sequence"/>
</dbReference>